<dbReference type="InterPro" id="IPR001888">
    <property type="entry name" value="Transposase_1"/>
</dbReference>
<gene>
    <name evidence="1" type="ORF">ElyMa_007064800</name>
</gene>
<dbReference type="AlphaFoldDB" id="A0AAV4JVF2"/>
<dbReference type="GO" id="GO:0003676">
    <property type="term" value="F:nucleic acid binding"/>
    <property type="evidence" value="ECO:0007669"/>
    <property type="project" value="InterPro"/>
</dbReference>
<dbReference type="PANTHER" id="PTHR46060:SF1">
    <property type="entry name" value="MARINER MOS1 TRANSPOSASE-LIKE PROTEIN"/>
    <property type="match status" value="1"/>
</dbReference>
<dbReference type="PANTHER" id="PTHR46060">
    <property type="entry name" value="MARINER MOS1 TRANSPOSASE-LIKE PROTEIN"/>
    <property type="match status" value="1"/>
</dbReference>
<evidence type="ECO:0000313" key="1">
    <source>
        <dbReference type="EMBL" id="GFS26774.1"/>
    </source>
</evidence>
<dbReference type="Proteomes" id="UP000762676">
    <property type="component" value="Unassembled WGS sequence"/>
</dbReference>
<reference evidence="1 2" key="1">
    <citation type="journal article" date="2021" name="Elife">
        <title>Chloroplast acquisition without the gene transfer in kleptoplastic sea slugs, Plakobranchus ocellatus.</title>
        <authorList>
            <person name="Maeda T."/>
            <person name="Takahashi S."/>
            <person name="Yoshida T."/>
            <person name="Shimamura S."/>
            <person name="Takaki Y."/>
            <person name="Nagai Y."/>
            <person name="Toyoda A."/>
            <person name="Suzuki Y."/>
            <person name="Arimoto A."/>
            <person name="Ishii H."/>
            <person name="Satoh N."/>
            <person name="Nishiyama T."/>
            <person name="Hasebe M."/>
            <person name="Maruyama T."/>
            <person name="Minagawa J."/>
            <person name="Obokata J."/>
            <person name="Shigenobu S."/>
        </authorList>
    </citation>
    <scope>NUCLEOTIDE SEQUENCE [LARGE SCALE GENOMIC DNA]</scope>
</reference>
<dbReference type="InterPro" id="IPR052709">
    <property type="entry name" value="Transposase-MT_Hybrid"/>
</dbReference>
<evidence type="ECO:0000313" key="2">
    <source>
        <dbReference type="Proteomes" id="UP000762676"/>
    </source>
</evidence>
<dbReference type="InterPro" id="IPR036397">
    <property type="entry name" value="RNaseH_sf"/>
</dbReference>
<comment type="caution">
    <text evidence="1">The sequence shown here is derived from an EMBL/GenBank/DDBJ whole genome shotgun (WGS) entry which is preliminary data.</text>
</comment>
<dbReference type="Gene3D" id="3.30.420.10">
    <property type="entry name" value="Ribonuclease H-like superfamily/Ribonuclease H"/>
    <property type="match status" value="1"/>
</dbReference>
<organism evidence="1 2">
    <name type="scientific">Elysia marginata</name>
    <dbReference type="NCBI Taxonomy" id="1093978"/>
    <lineage>
        <taxon>Eukaryota</taxon>
        <taxon>Metazoa</taxon>
        <taxon>Spiralia</taxon>
        <taxon>Lophotrochozoa</taxon>
        <taxon>Mollusca</taxon>
        <taxon>Gastropoda</taxon>
        <taxon>Heterobranchia</taxon>
        <taxon>Euthyneura</taxon>
        <taxon>Panpulmonata</taxon>
        <taxon>Sacoglossa</taxon>
        <taxon>Placobranchoidea</taxon>
        <taxon>Plakobranchidae</taxon>
        <taxon>Elysia</taxon>
    </lineage>
</organism>
<name>A0AAV4JVF2_9GAST</name>
<protein>
    <submittedName>
        <fullName evidence="1">Histone-lysine N-methyltransferase SETMAR</fullName>
    </submittedName>
</protein>
<proteinExistence type="predicted"/>
<sequence>MTLKHPSSPVTKKLKVQRSAPYEMATMFWHAKGVILFDILPQGQCINAAQHCSTLDRLRDAICHKRPGLMRKGFVLQHNNATPHSANLYSNGCSVTVGKFFLILPTVKVHTSQPFDFHLFGPLKCHLGGMAFKTEGDLIG</sequence>
<dbReference type="EMBL" id="BMAT01014147">
    <property type="protein sequence ID" value="GFS26774.1"/>
    <property type="molecule type" value="Genomic_DNA"/>
</dbReference>
<accession>A0AAV4JVF2</accession>
<dbReference type="Pfam" id="PF01359">
    <property type="entry name" value="Transposase_1"/>
    <property type="match status" value="1"/>
</dbReference>
<keyword evidence="2" id="KW-1185">Reference proteome</keyword>